<dbReference type="AlphaFoldDB" id="A0AAW9RUV6"/>
<proteinExistence type="predicted"/>
<sequence length="367" mass="42695">MKIFLASVLKPLNDTRMYEKIGLSLSKSYEIHLMGYPAELPVRKGVYGYPLLDFAQGSRKRWQVGSFLLAKLKQVKPDVLVIHAVELLPVALYYRMFHKVRLIYDVQENYYRNFLYQSIYPKGIKHLMAWAVRGLETLSRNWVDYYWLAERCYAREFTFGKGKQLILENKSVLERQGPHLKSNSLSPPLRFVFTGTISTVYGAWEAVNLVKKLVDCGLSAELLMIGKVVEIPLEKELQKLEKAFSWFRLEGGSRLVPHTRILEALEEADVALLSYQPNKSTAQCIPTKLYECIAYRLPMIIPQNPLWEKICEEYTAALAIDFVNYNPKVLIEELLTKKFYNRGNFAKVLWKEEEHKLLRMMEPLVNQ</sequence>
<dbReference type="SUPFAM" id="SSF53756">
    <property type="entry name" value="UDP-Glycosyltransferase/glycogen phosphorylase"/>
    <property type="match status" value="1"/>
</dbReference>
<name>A0AAW9RUV6_9BACT</name>
<comment type="caution">
    <text evidence="1">The sequence shown here is derived from an EMBL/GenBank/DDBJ whole genome shotgun (WGS) entry which is preliminary data.</text>
</comment>
<evidence type="ECO:0008006" key="3">
    <source>
        <dbReference type="Google" id="ProtNLM"/>
    </source>
</evidence>
<gene>
    <name evidence="1" type="ORF">AAG747_02945</name>
</gene>
<protein>
    <recommendedName>
        <fullName evidence="3">Glycosyltransferase</fullName>
    </recommendedName>
</protein>
<organism evidence="1 2">
    <name type="scientific">Rapidithrix thailandica</name>
    <dbReference type="NCBI Taxonomy" id="413964"/>
    <lineage>
        <taxon>Bacteria</taxon>
        <taxon>Pseudomonadati</taxon>
        <taxon>Bacteroidota</taxon>
        <taxon>Cytophagia</taxon>
        <taxon>Cytophagales</taxon>
        <taxon>Flammeovirgaceae</taxon>
        <taxon>Rapidithrix</taxon>
    </lineage>
</organism>
<keyword evidence="2" id="KW-1185">Reference proteome</keyword>
<dbReference type="EMBL" id="JBDKWZ010000001">
    <property type="protein sequence ID" value="MEN7546850.1"/>
    <property type="molecule type" value="Genomic_DNA"/>
</dbReference>
<dbReference type="Proteomes" id="UP001403385">
    <property type="component" value="Unassembled WGS sequence"/>
</dbReference>
<reference evidence="1 2" key="1">
    <citation type="submission" date="2024-04" db="EMBL/GenBank/DDBJ databases">
        <title>Novel genus in family Flammeovirgaceae.</title>
        <authorList>
            <person name="Nguyen T.H."/>
            <person name="Vuong T.Q."/>
            <person name="Le H."/>
            <person name="Kim S.-G."/>
        </authorList>
    </citation>
    <scope>NUCLEOTIDE SEQUENCE [LARGE SCALE GENOMIC DNA]</scope>
    <source>
        <strain evidence="1 2">JCM 23209</strain>
    </source>
</reference>
<dbReference type="Gene3D" id="3.40.50.2000">
    <property type="entry name" value="Glycogen Phosphorylase B"/>
    <property type="match status" value="1"/>
</dbReference>
<dbReference type="RefSeq" id="WP_346819630.1">
    <property type="nucleotide sequence ID" value="NZ_JBDKWZ010000001.1"/>
</dbReference>
<evidence type="ECO:0000313" key="2">
    <source>
        <dbReference type="Proteomes" id="UP001403385"/>
    </source>
</evidence>
<evidence type="ECO:0000313" key="1">
    <source>
        <dbReference type="EMBL" id="MEN7546850.1"/>
    </source>
</evidence>
<accession>A0AAW9RUV6</accession>